<dbReference type="Pfam" id="PF02566">
    <property type="entry name" value="OsmC"/>
    <property type="match status" value="1"/>
</dbReference>
<dbReference type="RefSeq" id="WP_093330062.1">
    <property type="nucleotide sequence ID" value="NZ_FOAF01000010.1"/>
</dbReference>
<dbReference type="Proteomes" id="UP000199421">
    <property type="component" value="Unassembled WGS sequence"/>
</dbReference>
<dbReference type="EMBL" id="FOAF01000010">
    <property type="protein sequence ID" value="SEM29746.1"/>
    <property type="molecule type" value="Genomic_DNA"/>
</dbReference>
<evidence type="ECO:0000313" key="1">
    <source>
        <dbReference type="EMBL" id="SEM29746.1"/>
    </source>
</evidence>
<name>A0A1H7X7G0_OLID1</name>
<dbReference type="SUPFAM" id="SSF82784">
    <property type="entry name" value="OsmC-like"/>
    <property type="match status" value="1"/>
</dbReference>
<sequence length="137" mass="15316">MTTIETHYLGDLRTEAKHIQSQTRIITDAPLDNQGKGEAFSPTDLLASSLTSCMLTIMGISANAHHIILEGVRVDTTKIMQSNPRKIAEIHVQFYFPKGTAYTDQEKRLLQTAAETCPVYLSLHPDIKKVIVFNWSS</sequence>
<dbReference type="InterPro" id="IPR036102">
    <property type="entry name" value="OsmC/Ohrsf"/>
</dbReference>
<dbReference type="PANTHER" id="PTHR39624">
    <property type="entry name" value="PROTEIN INVOLVED IN RIMO-MEDIATED BETA-METHYLTHIOLATION OF RIBOSOMAL PROTEIN S12 YCAO"/>
    <property type="match status" value="1"/>
</dbReference>
<dbReference type="Gene3D" id="3.30.300.20">
    <property type="match status" value="1"/>
</dbReference>
<protein>
    <submittedName>
        <fullName evidence="1">Uncharacterized OsmC-related protein</fullName>
    </submittedName>
</protein>
<dbReference type="InterPro" id="IPR015946">
    <property type="entry name" value="KH_dom-like_a/b"/>
</dbReference>
<dbReference type="AlphaFoldDB" id="A0A1H7X7G0"/>
<proteinExistence type="predicted"/>
<dbReference type="PANTHER" id="PTHR39624:SF2">
    <property type="entry name" value="OSMC-LIKE PROTEIN"/>
    <property type="match status" value="1"/>
</dbReference>
<reference evidence="2" key="1">
    <citation type="submission" date="2016-10" db="EMBL/GenBank/DDBJ databases">
        <authorList>
            <person name="Varghese N."/>
            <person name="Submissions S."/>
        </authorList>
    </citation>
    <scope>NUCLEOTIDE SEQUENCE [LARGE SCALE GENOMIC DNA]</scope>
    <source>
        <strain evidence="2">DSM 18733</strain>
    </source>
</reference>
<keyword evidence="2" id="KW-1185">Reference proteome</keyword>
<gene>
    <name evidence="1" type="ORF">SAMN05661044_04777</name>
</gene>
<dbReference type="STRING" id="407022.SAMN05661044_04777"/>
<dbReference type="InterPro" id="IPR003718">
    <property type="entry name" value="OsmC/Ohr_fam"/>
</dbReference>
<accession>A0A1H7X7G0</accession>
<organism evidence="1 2">
    <name type="scientific">Olivibacter domesticus</name>
    <name type="common">Pseudosphingobacterium domesticum</name>
    <dbReference type="NCBI Taxonomy" id="407022"/>
    <lineage>
        <taxon>Bacteria</taxon>
        <taxon>Pseudomonadati</taxon>
        <taxon>Bacteroidota</taxon>
        <taxon>Sphingobacteriia</taxon>
        <taxon>Sphingobacteriales</taxon>
        <taxon>Sphingobacteriaceae</taxon>
        <taxon>Olivibacter</taxon>
    </lineage>
</organism>
<evidence type="ECO:0000313" key="2">
    <source>
        <dbReference type="Proteomes" id="UP000199421"/>
    </source>
</evidence>
<dbReference type="OrthoDB" id="290036at2"/>